<keyword evidence="8" id="KW-0626">Porin</keyword>
<name>A0A0B6RX42_BURPL</name>
<evidence type="ECO:0000313" key="14">
    <source>
        <dbReference type="Proteomes" id="UP000031838"/>
    </source>
</evidence>
<evidence type="ECO:0000256" key="11">
    <source>
        <dbReference type="SAM" id="MobiDB-lite"/>
    </source>
</evidence>
<keyword evidence="5" id="KW-0812">Transmembrane</keyword>
<comment type="subcellular location">
    <subcellularLocation>
        <location evidence="1">Cell outer membrane</location>
        <topology evidence="1">Multi-pass membrane protein</topology>
    </subcellularLocation>
</comment>
<dbReference type="CDD" id="cd00342">
    <property type="entry name" value="gram_neg_porins"/>
    <property type="match status" value="1"/>
</dbReference>
<keyword evidence="10" id="KW-0998">Cell outer membrane</keyword>
<evidence type="ECO:0000313" key="13">
    <source>
        <dbReference type="EMBL" id="AJK47948.1"/>
    </source>
</evidence>
<dbReference type="AlphaFoldDB" id="A0A0B6RX42"/>
<dbReference type="GO" id="GO:0046930">
    <property type="term" value="C:pore complex"/>
    <property type="evidence" value="ECO:0007669"/>
    <property type="project" value="UniProtKB-KW"/>
</dbReference>
<keyword evidence="14" id="KW-1185">Reference proteome</keyword>
<reference evidence="14" key="1">
    <citation type="submission" date="2011-03" db="EMBL/GenBank/DDBJ databases">
        <authorList>
            <person name="Voget S."/>
            <person name="Streit W.R."/>
            <person name="Jaeger K.E."/>
            <person name="Daniel R."/>
        </authorList>
    </citation>
    <scope>NUCLEOTIDE SEQUENCE [LARGE SCALE GENOMIC DNA]</scope>
    <source>
        <strain evidence="14">PG1</strain>
    </source>
</reference>
<evidence type="ECO:0000256" key="3">
    <source>
        <dbReference type="ARBA" id="ARBA00022448"/>
    </source>
</evidence>
<gene>
    <name evidence="13" type="ORF">BGL_1c34740</name>
</gene>
<dbReference type="PANTHER" id="PTHR34501">
    <property type="entry name" value="PROTEIN YDDL-RELATED"/>
    <property type="match status" value="1"/>
</dbReference>
<evidence type="ECO:0000256" key="6">
    <source>
        <dbReference type="ARBA" id="ARBA00022729"/>
    </source>
</evidence>
<dbReference type="SUPFAM" id="SSF56935">
    <property type="entry name" value="Porins"/>
    <property type="match status" value="1"/>
</dbReference>
<evidence type="ECO:0000256" key="1">
    <source>
        <dbReference type="ARBA" id="ARBA00004571"/>
    </source>
</evidence>
<evidence type="ECO:0000256" key="4">
    <source>
        <dbReference type="ARBA" id="ARBA00022452"/>
    </source>
</evidence>
<dbReference type="InterPro" id="IPR050298">
    <property type="entry name" value="Gram-neg_bact_OMP"/>
</dbReference>
<feature type="region of interest" description="Disordered" evidence="11">
    <location>
        <begin position="1"/>
        <end position="23"/>
    </location>
</feature>
<dbReference type="GO" id="GO:0006811">
    <property type="term" value="P:monoatomic ion transport"/>
    <property type="evidence" value="ECO:0007669"/>
    <property type="project" value="UniProtKB-KW"/>
</dbReference>
<accession>A0A0B6RX42</accession>
<dbReference type="InterPro" id="IPR023614">
    <property type="entry name" value="Porin_dom_sf"/>
</dbReference>
<dbReference type="HOGENOM" id="CLU_038238_0_0_4"/>
<keyword evidence="9" id="KW-0472">Membrane</keyword>
<organism evidence="13 14">
    <name type="scientific">Burkholderia plantarii</name>
    <dbReference type="NCBI Taxonomy" id="41899"/>
    <lineage>
        <taxon>Bacteria</taxon>
        <taxon>Pseudomonadati</taxon>
        <taxon>Pseudomonadota</taxon>
        <taxon>Betaproteobacteria</taxon>
        <taxon>Burkholderiales</taxon>
        <taxon>Burkholderiaceae</taxon>
        <taxon>Burkholderia</taxon>
    </lineage>
</organism>
<dbReference type="PANTHER" id="PTHR34501:SF9">
    <property type="entry name" value="MAJOR OUTER MEMBRANE PROTEIN P.IA"/>
    <property type="match status" value="1"/>
</dbReference>
<proteinExistence type="predicted"/>
<protein>
    <submittedName>
        <fullName evidence="13">Porin Gram-negative type</fullName>
    </submittedName>
</protein>
<evidence type="ECO:0000256" key="5">
    <source>
        <dbReference type="ARBA" id="ARBA00022692"/>
    </source>
</evidence>
<feature type="domain" description="Porin" evidence="12">
    <location>
        <begin position="37"/>
        <end position="384"/>
    </location>
</feature>
<dbReference type="Pfam" id="PF13609">
    <property type="entry name" value="Porin_4"/>
    <property type="match status" value="1"/>
</dbReference>
<dbReference type="KEGG" id="bgp:BGL_1c34740"/>
<dbReference type="Proteomes" id="UP000031838">
    <property type="component" value="Chromosome 1"/>
</dbReference>
<keyword evidence="3" id="KW-0813">Transport</keyword>
<evidence type="ECO:0000256" key="7">
    <source>
        <dbReference type="ARBA" id="ARBA00023065"/>
    </source>
</evidence>
<dbReference type="InterPro" id="IPR033900">
    <property type="entry name" value="Gram_neg_porin_domain"/>
</dbReference>
<dbReference type="EMBL" id="CP002580">
    <property type="protein sequence ID" value="AJK47948.1"/>
    <property type="molecule type" value="Genomic_DNA"/>
</dbReference>
<dbReference type="Gene3D" id="2.40.160.10">
    <property type="entry name" value="Porin"/>
    <property type="match status" value="1"/>
</dbReference>
<evidence type="ECO:0000256" key="9">
    <source>
        <dbReference type="ARBA" id="ARBA00023136"/>
    </source>
</evidence>
<dbReference type="GO" id="GO:0015288">
    <property type="term" value="F:porin activity"/>
    <property type="evidence" value="ECO:0007669"/>
    <property type="project" value="UniProtKB-KW"/>
</dbReference>
<keyword evidence="6" id="KW-0732">Signal</keyword>
<keyword evidence="7" id="KW-0406">Ion transport</keyword>
<evidence type="ECO:0000256" key="10">
    <source>
        <dbReference type="ARBA" id="ARBA00023237"/>
    </source>
</evidence>
<dbReference type="GO" id="GO:0009279">
    <property type="term" value="C:cell outer membrane"/>
    <property type="evidence" value="ECO:0007669"/>
    <property type="project" value="UniProtKB-SubCell"/>
</dbReference>
<evidence type="ECO:0000256" key="2">
    <source>
        <dbReference type="ARBA" id="ARBA00011233"/>
    </source>
</evidence>
<evidence type="ECO:0000259" key="12">
    <source>
        <dbReference type="Pfam" id="PF13609"/>
    </source>
</evidence>
<comment type="subunit">
    <text evidence="2">Homotrimer.</text>
</comment>
<sequence>MGHRVADDPAVPHAAGDARRPTHSSETIMKKYLAIPALACALSTTAHAQSSVTLYGTIDAGLDYISNQKSSAGSGAAYGVQSGNVSTSRWGLRGNEDLGGGLAAVFDLENGFNVGNGKLGNGGDEFGRQAWVGLASRQWGTVTLGRQYDFLVDFVAPLSATGSGFGGNIADHPFDNDNLANDTRMNNSVKFRSANYGGFSFGGAYAFSNLGGGVSDNNAYSVGAQYVNGPVDLAVAYLQSNQPGGVNTPANTGGALSSADGDSMLVGGRWRTFGAGAHYAFSHASVGFVYTRTILNDPRELSQGGAYGTVNGQLLTFGNYELNARYFLSPALSLGGSYTFTQGRFDTAGRSIAPKWNQFMLQADYALSRRTDLYLEGTYQRVSGADGVSVLGNAGIFNFAASSNDRQAIVAAGIRHKF</sequence>
<keyword evidence="4" id="KW-1134">Transmembrane beta strand</keyword>
<evidence type="ECO:0000256" key="8">
    <source>
        <dbReference type="ARBA" id="ARBA00023114"/>
    </source>
</evidence>
<reference evidence="13 14" key="2">
    <citation type="journal article" date="2016" name="Appl. Microbiol. Biotechnol.">
        <title>Mutations improving production and secretion of extracellular lipase by Burkholderia glumae PG1.</title>
        <authorList>
            <person name="Knapp A."/>
            <person name="Voget S."/>
            <person name="Gao R."/>
            <person name="Zaburannyi N."/>
            <person name="Krysciak D."/>
            <person name="Breuer M."/>
            <person name="Hauer B."/>
            <person name="Streit W.R."/>
            <person name="Muller R."/>
            <person name="Daniel R."/>
            <person name="Jaeger K.E."/>
        </authorList>
    </citation>
    <scope>NUCLEOTIDE SEQUENCE [LARGE SCALE GENOMIC DNA]</scope>
    <source>
        <strain evidence="13 14">PG1</strain>
    </source>
</reference>